<evidence type="ECO:0000256" key="1">
    <source>
        <dbReference type="SAM" id="Phobius"/>
    </source>
</evidence>
<dbReference type="InterPro" id="IPR036034">
    <property type="entry name" value="PDZ_sf"/>
</dbReference>
<dbReference type="AlphaFoldDB" id="A0A7G9GD40"/>
<feature type="domain" description="Peptidase S55" evidence="2">
    <location>
        <begin position="190"/>
        <end position="414"/>
    </location>
</feature>
<dbReference type="Proteomes" id="UP000515860">
    <property type="component" value="Chromosome"/>
</dbReference>
<accession>A0A7G9GD40</accession>
<dbReference type="Gene3D" id="2.30.42.10">
    <property type="match status" value="1"/>
</dbReference>
<dbReference type="Pfam" id="PF05580">
    <property type="entry name" value="Peptidase_S55"/>
    <property type="match status" value="1"/>
</dbReference>
<feature type="transmembrane region" description="Helical" evidence="1">
    <location>
        <begin position="21"/>
        <end position="44"/>
    </location>
</feature>
<dbReference type="PROSITE" id="PS51494">
    <property type="entry name" value="SPOIVB"/>
    <property type="match status" value="1"/>
</dbReference>
<dbReference type="NCBIfam" id="TIGR02860">
    <property type="entry name" value="spore_IV_B"/>
    <property type="match status" value="1"/>
</dbReference>
<keyword evidence="1" id="KW-0812">Transmembrane</keyword>
<evidence type="ECO:0000259" key="2">
    <source>
        <dbReference type="PROSITE" id="PS51494"/>
    </source>
</evidence>
<keyword evidence="1" id="KW-0472">Membrane</keyword>
<reference evidence="3 4" key="1">
    <citation type="submission" date="2020-08" db="EMBL/GenBank/DDBJ databases">
        <authorList>
            <person name="Liu C."/>
            <person name="Sun Q."/>
        </authorList>
    </citation>
    <scope>NUCLEOTIDE SEQUENCE [LARGE SCALE GENOMIC DNA]</scope>
    <source>
        <strain evidence="3 4">NSJ-29</strain>
    </source>
</reference>
<dbReference type="InterPro" id="IPR008763">
    <property type="entry name" value="Peptidase_S55"/>
</dbReference>
<protein>
    <submittedName>
        <fullName evidence="3">SpoIVB peptidase</fullName>
        <ecNumber evidence="3">3.4.21.116</ecNumber>
    </submittedName>
</protein>
<dbReference type="EC" id="3.4.21.116" evidence="3"/>
<dbReference type="SUPFAM" id="SSF50156">
    <property type="entry name" value="PDZ domain-like"/>
    <property type="match status" value="1"/>
</dbReference>
<keyword evidence="1" id="KW-1133">Transmembrane helix</keyword>
<dbReference type="EMBL" id="CP060635">
    <property type="protein sequence ID" value="QNM08722.1"/>
    <property type="molecule type" value="Genomic_DNA"/>
</dbReference>
<proteinExistence type="predicted"/>
<dbReference type="InterPro" id="IPR009003">
    <property type="entry name" value="Peptidase_S1_PA"/>
</dbReference>
<keyword evidence="3" id="KW-0378">Hydrolase</keyword>
<dbReference type="SUPFAM" id="SSF50494">
    <property type="entry name" value="Trypsin-like serine proteases"/>
    <property type="match status" value="1"/>
</dbReference>
<keyword evidence="4" id="KW-1185">Reference proteome</keyword>
<dbReference type="GO" id="GO:0016787">
    <property type="term" value="F:hydrolase activity"/>
    <property type="evidence" value="ECO:0007669"/>
    <property type="project" value="UniProtKB-KW"/>
</dbReference>
<evidence type="ECO:0000313" key="3">
    <source>
        <dbReference type="EMBL" id="QNM08722.1"/>
    </source>
</evidence>
<evidence type="ECO:0000313" key="4">
    <source>
        <dbReference type="Proteomes" id="UP000515860"/>
    </source>
</evidence>
<sequence length="414" mass="45418">MHILFKSRKDVRAVAEKKRRYRRFLLIVLALALLGSGIYGYWYLEKSVPDKIYVTNGDENKLDHITDNPLITFSDDMEVFSRNSYQVKCSILGTIPLKTVKVEETDRPVVQVCGAPVGIYMETEGVLIIDAGEIKTMDGQMAMPADNIVKPGDYIQKVDGETLNNKSQLIERVAESQGESMVLEVMRQGETVDLKLSPVQANDGSYKLGIWVRDNIQGIGTLTYVEEDNTFGALGHGISDVDVGEILKVGSGELYQADILSVVKGQDGSPGELQGVIHYYPEELIGEINDNSKVGIYGTLSEEGEASLPLRSVEIGRKQEIEIGPATILCCVDGTVQEYGIEVTQIDWNQQDTNKCFTIKVTDQELLDKTGGIVQGMSGSPILQNGRLIGAVTHVFISDATSGYGVFIENMLGH</sequence>
<organism evidence="3 4">
    <name type="scientific">Wansuia hejianensis</name>
    <dbReference type="NCBI Taxonomy" id="2763667"/>
    <lineage>
        <taxon>Bacteria</taxon>
        <taxon>Bacillati</taxon>
        <taxon>Bacillota</taxon>
        <taxon>Clostridia</taxon>
        <taxon>Lachnospirales</taxon>
        <taxon>Lachnospiraceae</taxon>
        <taxon>Wansuia</taxon>
    </lineage>
</organism>
<dbReference type="InterPro" id="IPR014219">
    <property type="entry name" value="SpoIVB"/>
</dbReference>
<dbReference type="KEGG" id="whj:H9Q79_18135"/>
<gene>
    <name evidence="3" type="primary">spoIVB</name>
    <name evidence="3" type="ORF">H9Q79_18135</name>
</gene>
<name>A0A7G9GD40_9FIRM</name>